<dbReference type="PIRSF" id="PIRSF004762">
    <property type="entry name" value="CHP00423"/>
    <property type="match status" value="1"/>
</dbReference>
<feature type="binding site" evidence="9">
    <location>
        <position position="167"/>
    </location>
    <ligand>
        <name>S-adenosyl-L-methionine</name>
        <dbReference type="ChEBI" id="CHEBI:59789"/>
    </ligand>
</feature>
<dbReference type="SFLD" id="SFLDG01389">
    <property type="entry name" value="menaquinone_synthsis_involved"/>
    <property type="match status" value="1"/>
</dbReference>
<dbReference type="EMBL" id="PGCK01000015">
    <property type="protein sequence ID" value="MCD1296222.1"/>
    <property type="molecule type" value="Genomic_DNA"/>
</dbReference>
<feature type="binding site" evidence="9">
    <location>
        <position position="66"/>
    </location>
    <ligand>
        <name>S-adenosyl-L-methionine</name>
        <dbReference type="ChEBI" id="CHEBI:59789"/>
    </ligand>
</feature>
<dbReference type="SFLD" id="SFLDG01388">
    <property type="entry name" value="7_8-didemethyl-8-hydroxy-5-dea"/>
    <property type="match status" value="1"/>
</dbReference>
<evidence type="ECO:0000256" key="5">
    <source>
        <dbReference type="ARBA" id="ARBA00023004"/>
    </source>
</evidence>
<sequence length="348" mass="38889">MLEGIYERSLAGDISKEDALRLLDENPFELFRLADELRKEISGDIVTFVANRLVNITDRCMIGCKFCSFRNHIGYQMNMEEILKSVGEAKKVEATEVCLISGIMPYMDVDFYCDLFKAIKSSYNVSLHCLSPMEVYHAAKASGVTPKEALKAFKDAGLDTLTGAAAEILVDEIRAKICPNKIKTAEWIDIIKDAHNVGFKTTSTIMYGTIESWEDRIDHMLILRDIQRETGGFTEFVPLTFMHKNNALSGDSIGVSGMDDLKLHALARIIFGRDIPNIQASWPKMGVKLSQIVLCCGANDMGGTMMEDKITVAGGADHGEYLSKDDMRRIIGQMGRIPRERSTVYQYL</sequence>
<comment type="caution">
    <text evidence="11">The sequence shown here is derived from an EMBL/GenBank/DDBJ whole genome shotgun (WGS) entry which is preliminary data.</text>
</comment>
<keyword evidence="2 7" id="KW-0808">Transferase</keyword>
<dbReference type="NCBIfam" id="TIGR03551">
    <property type="entry name" value="F420_cofH"/>
    <property type="match status" value="1"/>
</dbReference>
<dbReference type="SFLD" id="SFLDG01064">
    <property type="entry name" value="F420__menaquinone_cofactor_bio"/>
    <property type="match status" value="1"/>
</dbReference>
<keyword evidence="12" id="KW-1185">Reference proteome</keyword>
<evidence type="ECO:0000256" key="8">
    <source>
        <dbReference type="PIRSR" id="PIRSR004762-1"/>
    </source>
</evidence>
<gene>
    <name evidence="7 11" type="primary">cofH</name>
    <name evidence="11" type="ORF">CUJ83_14565</name>
</gene>
<feature type="binding site" evidence="7 8">
    <location>
        <position position="64"/>
    </location>
    <ligand>
        <name>[4Fe-4S] cluster</name>
        <dbReference type="ChEBI" id="CHEBI:49883"/>
        <note>4Fe-4S-S-AdoMet</note>
    </ligand>
</feature>
<evidence type="ECO:0000256" key="1">
    <source>
        <dbReference type="ARBA" id="ARBA00022485"/>
    </source>
</evidence>
<evidence type="ECO:0000313" key="12">
    <source>
        <dbReference type="Proteomes" id="UP001320159"/>
    </source>
</evidence>
<dbReference type="InterPro" id="IPR020050">
    <property type="entry name" value="FO_synthase_su2"/>
</dbReference>
<dbReference type="PANTHER" id="PTHR43076">
    <property type="entry name" value="FO SYNTHASE (COFH)"/>
    <property type="match status" value="1"/>
</dbReference>
<dbReference type="GO" id="GO:0051539">
    <property type="term" value="F:4 iron, 4 sulfur cluster binding"/>
    <property type="evidence" value="ECO:0007669"/>
    <property type="project" value="UniProtKB-KW"/>
</dbReference>
<keyword evidence="1 7" id="KW-0004">4Fe-4S</keyword>
<dbReference type="Proteomes" id="UP001320159">
    <property type="component" value="Unassembled WGS sequence"/>
</dbReference>
<name>A0AAP2RHB3_9EURY</name>
<evidence type="ECO:0000256" key="3">
    <source>
        <dbReference type="ARBA" id="ARBA00022691"/>
    </source>
</evidence>
<accession>A0AAP2RHB3</accession>
<dbReference type="Pfam" id="PF04055">
    <property type="entry name" value="Radical_SAM"/>
    <property type="match status" value="1"/>
</dbReference>
<dbReference type="Gene3D" id="3.20.20.70">
    <property type="entry name" value="Aldolase class I"/>
    <property type="match status" value="1"/>
</dbReference>
<dbReference type="InterPro" id="IPR045567">
    <property type="entry name" value="CofH/MnqC-like_C"/>
</dbReference>
<reference evidence="11 12" key="1">
    <citation type="submission" date="2017-11" db="EMBL/GenBank/DDBJ databases">
        <title>Isolation and Characterization of Family Methanocellaceae Species from Potential Methane Hydrate Area Offshore Southwestern Taiwan.</title>
        <authorList>
            <person name="Zhang W.-L."/>
            <person name="Chen W.-C."/>
            <person name="Lai M.-C."/>
            <person name="Chen S.-C."/>
        </authorList>
    </citation>
    <scope>NUCLEOTIDE SEQUENCE [LARGE SCALE GENOMIC DNA]</scope>
    <source>
        <strain evidence="11 12">CWC-04</strain>
    </source>
</reference>
<dbReference type="AlphaFoldDB" id="A0AAP2RHB3"/>
<proteinExistence type="inferred from homology"/>
<organism evidence="11 12">
    <name type="scientific">Methanooceanicella nereidis</name>
    <dbReference type="NCBI Taxonomy" id="2052831"/>
    <lineage>
        <taxon>Archaea</taxon>
        <taxon>Methanobacteriati</taxon>
        <taxon>Methanobacteriota</taxon>
        <taxon>Stenosarchaea group</taxon>
        <taxon>Methanomicrobia</taxon>
        <taxon>Methanocellales</taxon>
        <taxon>Methanocellaceae</taxon>
        <taxon>Methanooceanicella</taxon>
    </lineage>
</organism>
<dbReference type="InterPro" id="IPR007197">
    <property type="entry name" value="rSAM"/>
</dbReference>
<evidence type="ECO:0000313" key="11">
    <source>
        <dbReference type="EMBL" id="MCD1296222.1"/>
    </source>
</evidence>
<comment type="similarity">
    <text evidence="7">Belongs to the radical SAM superfamily. CofH family.</text>
</comment>
<dbReference type="GO" id="GO:0141093">
    <property type="term" value="F:5-amino-6-(D-ribitylamino)uracil--L-tyrosine 4-hydroxyphenyl transferase activity"/>
    <property type="evidence" value="ECO:0007669"/>
    <property type="project" value="UniProtKB-EC"/>
</dbReference>
<dbReference type="InterPro" id="IPR058240">
    <property type="entry name" value="rSAM_sf"/>
</dbReference>
<protein>
    <recommendedName>
        <fullName evidence="7">5-amino-6-(D-ribitylamino)uracil--L-tyrosine 4-hydroxyphenyl transferase</fullName>
        <ecNumber evidence="7">2.5.1.147</ecNumber>
    </recommendedName>
    <alternativeName>
        <fullName evidence="7">FO synthase subunit 2</fullName>
    </alternativeName>
</protein>
<dbReference type="Pfam" id="PF19288">
    <property type="entry name" value="CofH_C"/>
    <property type="match status" value="1"/>
</dbReference>
<keyword evidence="4 7" id="KW-0479">Metal-binding</keyword>
<dbReference type="GO" id="GO:0005506">
    <property type="term" value="F:iron ion binding"/>
    <property type="evidence" value="ECO:0007669"/>
    <property type="project" value="UniProtKB-UniRule"/>
</dbReference>
<dbReference type="GO" id="GO:0044689">
    <property type="term" value="F:7,8-didemethyl-8-hydroxy-5-deazariboflavin synthase activity"/>
    <property type="evidence" value="ECO:0007669"/>
    <property type="project" value="TreeGrafter"/>
</dbReference>
<feature type="binding site" evidence="9">
    <location>
        <position position="131"/>
    </location>
    <ligand>
        <name>(3R)-3-methyl-D-ornithine</name>
        <dbReference type="ChEBI" id="CHEBI:64642"/>
    </ligand>
</feature>
<feature type="domain" description="Radical SAM core" evidence="10">
    <location>
        <begin position="46"/>
        <end position="273"/>
    </location>
</feature>
<evidence type="ECO:0000256" key="7">
    <source>
        <dbReference type="HAMAP-Rule" id="MF_01612"/>
    </source>
</evidence>
<dbReference type="InterPro" id="IPR013785">
    <property type="entry name" value="Aldolase_TIM"/>
</dbReference>
<feature type="binding site" evidence="7 8">
    <location>
        <position position="60"/>
    </location>
    <ligand>
        <name>[4Fe-4S] cluster</name>
        <dbReference type="ChEBI" id="CHEBI:49883"/>
        <note>4Fe-4S-S-AdoMet</note>
    </ligand>
</feature>
<keyword evidence="6 7" id="KW-0411">Iron-sulfur</keyword>
<evidence type="ECO:0000256" key="2">
    <source>
        <dbReference type="ARBA" id="ARBA00022679"/>
    </source>
</evidence>
<comment type="subunit">
    <text evidence="7">The FO synthase complex consists of two subunits, CofG and CofH.</text>
</comment>
<dbReference type="PROSITE" id="PS51918">
    <property type="entry name" value="RADICAL_SAM"/>
    <property type="match status" value="1"/>
</dbReference>
<comment type="function">
    <text evidence="7">Catalyzes the radical-mediated synthesis of 5-amino-5-(4-hydroxybenzyl)-6-(D-ribitylimino)-5,6-dihydrouracil from 5-amino-6-(D-ribitylamino)uracil and L-tyrosine.</text>
</comment>
<keyword evidence="5 7" id="KW-0408">Iron</keyword>
<dbReference type="InterPro" id="IPR019940">
    <property type="entry name" value="CofH_family"/>
</dbReference>
<dbReference type="SFLD" id="SFLDS00029">
    <property type="entry name" value="Radical_SAM"/>
    <property type="match status" value="1"/>
</dbReference>
<evidence type="ECO:0000256" key="4">
    <source>
        <dbReference type="ARBA" id="ARBA00022723"/>
    </source>
</evidence>
<feature type="binding site" evidence="7 8">
    <location>
        <position position="67"/>
    </location>
    <ligand>
        <name>[4Fe-4S] cluster</name>
        <dbReference type="ChEBI" id="CHEBI:49883"/>
        <note>4Fe-4S-S-AdoMet</note>
    </ligand>
</feature>
<dbReference type="EC" id="2.5.1.147" evidence="7"/>
<comment type="cofactor">
    <cofactor evidence="7 8">
        <name>[4Fe-4S] cluster</name>
        <dbReference type="ChEBI" id="CHEBI:49883"/>
    </cofactor>
    <text evidence="7 8">Binds 1 [4Fe-4S] cluster. The cluster is coordinated with 3 cysteines and an exchangeable S-adenosyl-L-methionine.</text>
</comment>
<keyword evidence="3 7" id="KW-0949">S-adenosyl-L-methionine</keyword>
<evidence type="ECO:0000256" key="9">
    <source>
        <dbReference type="PIRSR" id="PIRSR004762-2"/>
    </source>
</evidence>
<feature type="binding site" evidence="9">
    <location>
        <position position="281"/>
    </location>
    <ligand>
        <name>(3R)-3-methyl-D-ornithine</name>
        <dbReference type="ChEBI" id="CHEBI:64642"/>
    </ligand>
</feature>
<dbReference type="HAMAP" id="MF_01612">
    <property type="entry name" value="FO_synth_sub2"/>
    <property type="match status" value="1"/>
</dbReference>
<comment type="pathway">
    <text evidence="7">Cofactor biosynthesis; coenzyme F0 biosynthesis.</text>
</comment>
<dbReference type="InterPro" id="IPR034405">
    <property type="entry name" value="F420"/>
</dbReference>
<dbReference type="NCBIfam" id="TIGR00423">
    <property type="entry name" value="CofH family radical SAM protein"/>
    <property type="match status" value="1"/>
</dbReference>
<comment type="catalytic activity">
    <reaction evidence="7">
        <text>5-amino-6-(D-ribitylamino)uracil + L-tyrosine + S-adenosyl-L-methionine = 5-amino-5-(4-hydroxybenzyl)-6-(D-ribitylimino)-5,6-dihydrouracil + 2-iminoacetate + 5'-deoxyadenosine + L-methionine + H(+)</text>
        <dbReference type="Rhea" id="RHEA:55200"/>
        <dbReference type="ChEBI" id="CHEBI:15378"/>
        <dbReference type="ChEBI" id="CHEBI:15934"/>
        <dbReference type="ChEBI" id="CHEBI:17319"/>
        <dbReference type="ChEBI" id="CHEBI:57844"/>
        <dbReference type="ChEBI" id="CHEBI:58315"/>
        <dbReference type="ChEBI" id="CHEBI:59789"/>
        <dbReference type="ChEBI" id="CHEBI:77846"/>
        <dbReference type="ChEBI" id="CHEBI:85936"/>
        <dbReference type="EC" id="2.5.1.147"/>
    </reaction>
</comment>
<dbReference type="PANTHER" id="PTHR43076:SF1">
    <property type="entry name" value="LIPOYL SYNTHASE 2"/>
    <property type="match status" value="1"/>
</dbReference>
<evidence type="ECO:0000256" key="6">
    <source>
        <dbReference type="ARBA" id="ARBA00023014"/>
    </source>
</evidence>
<dbReference type="RefSeq" id="WP_230743204.1">
    <property type="nucleotide sequence ID" value="NZ_PGCK01000015.1"/>
</dbReference>
<dbReference type="CDD" id="cd01335">
    <property type="entry name" value="Radical_SAM"/>
    <property type="match status" value="1"/>
</dbReference>
<evidence type="ECO:0000259" key="10">
    <source>
        <dbReference type="PROSITE" id="PS51918"/>
    </source>
</evidence>
<dbReference type="SUPFAM" id="SSF102114">
    <property type="entry name" value="Radical SAM enzymes"/>
    <property type="match status" value="1"/>
</dbReference>